<keyword evidence="2" id="KW-1185">Reference proteome</keyword>
<accession>A0AA40EI81</accession>
<dbReference type="AlphaFoldDB" id="A0AA40EI81"/>
<protein>
    <submittedName>
        <fullName evidence="1">Uncharacterized protein</fullName>
    </submittedName>
</protein>
<organism evidence="1 2">
    <name type="scientific">Apiosordaria backusii</name>
    <dbReference type="NCBI Taxonomy" id="314023"/>
    <lineage>
        <taxon>Eukaryota</taxon>
        <taxon>Fungi</taxon>
        <taxon>Dikarya</taxon>
        <taxon>Ascomycota</taxon>
        <taxon>Pezizomycotina</taxon>
        <taxon>Sordariomycetes</taxon>
        <taxon>Sordariomycetidae</taxon>
        <taxon>Sordariales</taxon>
        <taxon>Lasiosphaeriaceae</taxon>
        <taxon>Apiosordaria</taxon>
    </lineage>
</organism>
<feature type="non-terminal residue" evidence="1">
    <location>
        <position position="1"/>
    </location>
</feature>
<gene>
    <name evidence="1" type="ORF">B0T21DRAFT_286303</name>
</gene>
<proteinExistence type="predicted"/>
<reference evidence="1" key="1">
    <citation type="submission" date="2023-06" db="EMBL/GenBank/DDBJ databases">
        <title>Genome-scale phylogeny and comparative genomics of the fungal order Sordariales.</title>
        <authorList>
            <consortium name="Lawrence Berkeley National Laboratory"/>
            <person name="Hensen N."/>
            <person name="Bonometti L."/>
            <person name="Westerberg I."/>
            <person name="Brannstrom I.O."/>
            <person name="Guillou S."/>
            <person name="Cros-Aarteil S."/>
            <person name="Calhoun S."/>
            <person name="Haridas S."/>
            <person name="Kuo A."/>
            <person name="Mondo S."/>
            <person name="Pangilinan J."/>
            <person name="Riley R."/>
            <person name="Labutti K."/>
            <person name="Andreopoulos B."/>
            <person name="Lipzen A."/>
            <person name="Chen C."/>
            <person name="Yanf M."/>
            <person name="Daum C."/>
            <person name="Ng V."/>
            <person name="Clum A."/>
            <person name="Steindorff A."/>
            <person name="Ohm R."/>
            <person name="Martin F."/>
            <person name="Silar P."/>
            <person name="Natvig D."/>
            <person name="Lalanne C."/>
            <person name="Gautier V."/>
            <person name="Ament-Velasquez S.L."/>
            <person name="Kruys A."/>
            <person name="Hutchinson M.I."/>
            <person name="Powell A.J."/>
            <person name="Barry K."/>
            <person name="Miller A.N."/>
            <person name="Grigoriev I.V."/>
            <person name="Debuchy R."/>
            <person name="Gladieux P."/>
            <person name="Thoren M.H."/>
            <person name="Johannesson H."/>
        </authorList>
    </citation>
    <scope>NUCLEOTIDE SEQUENCE</scope>
    <source>
        <strain evidence="1">CBS 540.89</strain>
    </source>
</reference>
<name>A0AA40EI81_9PEZI</name>
<evidence type="ECO:0000313" key="2">
    <source>
        <dbReference type="Proteomes" id="UP001172159"/>
    </source>
</evidence>
<evidence type="ECO:0000313" key="1">
    <source>
        <dbReference type="EMBL" id="KAK0737268.1"/>
    </source>
</evidence>
<dbReference type="Proteomes" id="UP001172159">
    <property type="component" value="Unassembled WGS sequence"/>
</dbReference>
<comment type="caution">
    <text evidence="1">The sequence shown here is derived from an EMBL/GenBank/DDBJ whole genome shotgun (WGS) entry which is preliminary data.</text>
</comment>
<sequence length="58" mass="6484">STNEPSYSMQKYLLSNGEVQDRLLKGLNLADIVGRARAVKDEVESLMDEISPSSERSR</sequence>
<dbReference type="EMBL" id="JAUKTV010000005">
    <property type="protein sequence ID" value="KAK0737268.1"/>
    <property type="molecule type" value="Genomic_DNA"/>
</dbReference>